<name>A0A2V4NT34_9RHOB</name>
<dbReference type="InterPro" id="IPR001585">
    <property type="entry name" value="TAL/FSA"/>
</dbReference>
<gene>
    <name evidence="2" type="ORF">DI396_08085</name>
</gene>
<dbReference type="Pfam" id="PF00923">
    <property type="entry name" value="TAL_FSA"/>
    <property type="match status" value="1"/>
</dbReference>
<evidence type="ECO:0000313" key="3">
    <source>
        <dbReference type="Proteomes" id="UP000248012"/>
    </source>
</evidence>
<evidence type="ECO:0000256" key="1">
    <source>
        <dbReference type="ARBA" id="ARBA00023270"/>
    </source>
</evidence>
<keyword evidence="1" id="KW-0704">Schiff base</keyword>
<comment type="caution">
    <text evidence="2">The sequence shown here is derived from an EMBL/GenBank/DDBJ whole genome shotgun (WGS) entry which is preliminary data.</text>
</comment>
<keyword evidence="3" id="KW-1185">Reference proteome</keyword>
<proteinExistence type="predicted"/>
<evidence type="ECO:0000313" key="2">
    <source>
        <dbReference type="EMBL" id="PYC48026.1"/>
    </source>
</evidence>
<sequence>MKFFALTAEINDIPPLRDLGAVDGIITQTAQMCQSPKDRHKILRMIASDIDGPVFTDITHPDAPAMIREARALSALADTIAITLPITPAGLRACRSLSNDGIMVNATLCFTAGQALLAAKSGAAFVSLATPTGGDVPTPSIDDIAALYALHDYDTQIIAVAHSAEHISQAAQNGAHCAAAPPDVFHALAHHPHTEAGLAAFFAEAEKTPLNSS</sequence>
<dbReference type="OrthoDB" id="9807051at2"/>
<dbReference type="GO" id="GO:0005975">
    <property type="term" value="P:carbohydrate metabolic process"/>
    <property type="evidence" value="ECO:0007669"/>
    <property type="project" value="InterPro"/>
</dbReference>
<dbReference type="InterPro" id="IPR013785">
    <property type="entry name" value="Aldolase_TIM"/>
</dbReference>
<accession>A0A2V4NT34</accession>
<dbReference type="EMBL" id="QFVT01000004">
    <property type="protein sequence ID" value="PYC48026.1"/>
    <property type="molecule type" value="Genomic_DNA"/>
</dbReference>
<dbReference type="PANTHER" id="PTHR10683:SF40">
    <property type="entry name" value="FRUCTOSE-6-PHOSPHATE ALDOLASE 1-RELATED"/>
    <property type="match status" value="1"/>
</dbReference>
<reference evidence="2 3" key="1">
    <citation type="submission" date="2018-05" db="EMBL/GenBank/DDBJ databases">
        <title>Oceanovita maritima gen. nov., sp. nov., a marine bacterium in the family Rhodobacteraceae isolated from surface seawater of Lundu port Xiamen, China.</title>
        <authorList>
            <person name="Hetharua B.H."/>
            <person name="Min D."/>
            <person name="Liao H."/>
            <person name="Tian Y."/>
        </authorList>
    </citation>
    <scope>NUCLEOTIDE SEQUENCE [LARGE SCALE GENOMIC DNA]</scope>
    <source>
        <strain evidence="2 3">FSX-11</strain>
    </source>
</reference>
<protein>
    <submittedName>
        <fullName evidence="2">Fructose-6-phosphate aldolase</fullName>
    </submittedName>
</protein>
<organism evidence="2 3">
    <name type="scientific">Litorivita pollutaquae</name>
    <dbReference type="NCBI Taxonomy" id="2200892"/>
    <lineage>
        <taxon>Bacteria</taxon>
        <taxon>Pseudomonadati</taxon>
        <taxon>Pseudomonadota</taxon>
        <taxon>Alphaproteobacteria</taxon>
        <taxon>Rhodobacterales</taxon>
        <taxon>Paracoccaceae</taxon>
        <taxon>Litorivita</taxon>
    </lineage>
</organism>
<dbReference type="AlphaFoldDB" id="A0A2V4NT34"/>
<dbReference type="Proteomes" id="UP000248012">
    <property type="component" value="Unassembled WGS sequence"/>
</dbReference>
<dbReference type="PANTHER" id="PTHR10683">
    <property type="entry name" value="TRANSALDOLASE"/>
    <property type="match status" value="1"/>
</dbReference>
<dbReference type="SUPFAM" id="SSF51569">
    <property type="entry name" value="Aldolase"/>
    <property type="match status" value="1"/>
</dbReference>
<dbReference type="Gene3D" id="3.20.20.70">
    <property type="entry name" value="Aldolase class I"/>
    <property type="match status" value="1"/>
</dbReference>
<dbReference type="RefSeq" id="WP_110795676.1">
    <property type="nucleotide sequence ID" value="NZ_KZ826483.1"/>
</dbReference>